<dbReference type="HOGENOM" id="CLU_007383_10_6_11"/>
<dbReference type="AlphaFoldDB" id="D3F4H8"/>
<organism evidence="2 3">
    <name type="scientific">Conexibacter woesei (strain DSM 14684 / CCUG 47730 / CIP 108061 / JCM 11494 / NBRC 100937 / ID131577)</name>
    <dbReference type="NCBI Taxonomy" id="469383"/>
    <lineage>
        <taxon>Bacteria</taxon>
        <taxon>Bacillati</taxon>
        <taxon>Actinomycetota</taxon>
        <taxon>Thermoleophilia</taxon>
        <taxon>Solirubrobacterales</taxon>
        <taxon>Conexibacteraceae</taxon>
        <taxon>Conexibacter</taxon>
    </lineage>
</organism>
<dbReference type="InterPro" id="IPR008030">
    <property type="entry name" value="NmrA-like"/>
</dbReference>
<gene>
    <name evidence="2" type="ordered locus">Cwoe_4018</name>
</gene>
<dbReference type="Gene3D" id="3.40.50.720">
    <property type="entry name" value="NAD(P)-binding Rossmann-like Domain"/>
    <property type="match status" value="1"/>
</dbReference>
<dbReference type="STRING" id="469383.Cwoe_4018"/>
<dbReference type="PANTHER" id="PTHR43162:SF1">
    <property type="entry name" value="PRESTALK A DIFFERENTIATION PROTEIN A"/>
    <property type="match status" value="1"/>
</dbReference>
<dbReference type="EMBL" id="CP001854">
    <property type="protein sequence ID" value="ADB52435.1"/>
    <property type="molecule type" value="Genomic_DNA"/>
</dbReference>
<dbReference type="Pfam" id="PF05368">
    <property type="entry name" value="NmrA"/>
    <property type="match status" value="1"/>
</dbReference>
<dbReference type="RefSeq" id="WP_012935486.1">
    <property type="nucleotide sequence ID" value="NC_013739.1"/>
</dbReference>
<reference evidence="2 3" key="1">
    <citation type="journal article" date="2010" name="Stand. Genomic Sci.">
        <title>Complete genome sequence of Conexibacter woesei type strain (ID131577).</title>
        <authorList>
            <person name="Pukall R."/>
            <person name="Lapidus A."/>
            <person name="Glavina Del Rio T."/>
            <person name="Copeland A."/>
            <person name="Tice H."/>
            <person name="Cheng J.-F."/>
            <person name="Lucas S."/>
            <person name="Chen F."/>
            <person name="Nolan M."/>
            <person name="Bruce D."/>
            <person name="Goodwin L."/>
            <person name="Pitluck S."/>
            <person name="Mavromatis K."/>
            <person name="Ivanova N."/>
            <person name="Ovchinnikova G."/>
            <person name="Pati A."/>
            <person name="Chen A."/>
            <person name="Palaniappan K."/>
            <person name="Land M."/>
            <person name="Hauser L."/>
            <person name="Chang Y.-J."/>
            <person name="Jeffries C.D."/>
            <person name="Chain P."/>
            <person name="Meincke L."/>
            <person name="Sims D."/>
            <person name="Brettin T."/>
            <person name="Detter J.C."/>
            <person name="Rohde M."/>
            <person name="Goeker M."/>
            <person name="Bristow J."/>
            <person name="Eisen J.A."/>
            <person name="Markowitz V."/>
            <person name="Kyrpides N.C."/>
            <person name="Klenk H.-P."/>
            <person name="Hugenholtz P."/>
        </authorList>
    </citation>
    <scope>NUCLEOTIDE SEQUENCE [LARGE SCALE GENOMIC DNA]</scope>
    <source>
        <strain evidence="3">DSM 14684 / CIP 108061 / JCM 11494 / NBRC 100937 / ID131577</strain>
    </source>
</reference>
<dbReference type="OrthoDB" id="4457504at2"/>
<dbReference type="SUPFAM" id="SSF51735">
    <property type="entry name" value="NAD(P)-binding Rossmann-fold domains"/>
    <property type="match status" value="1"/>
</dbReference>
<reference evidence="3" key="2">
    <citation type="submission" date="2010-01" db="EMBL/GenBank/DDBJ databases">
        <title>The complete genome of Conexibacter woesei DSM 14684.</title>
        <authorList>
            <consortium name="US DOE Joint Genome Institute (JGI-PGF)"/>
            <person name="Lucas S."/>
            <person name="Copeland A."/>
            <person name="Lapidus A."/>
            <person name="Glavina del Rio T."/>
            <person name="Dalin E."/>
            <person name="Tice H."/>
            <person name="Bruce D."/>
            <person name="Goodwin L."/>
            <person name="Pitluck S."/>
            <person name="Kyrpides N."/>
            <person name="Mavromatis K."/>
            <person name="Ivanova N."/>
            <person name="Mikhailova N."/>
            <person name="Chertkov O."/>
            <person name="Brettin T."/>
            <person name="Detter J.C."/>
            <person name="Han C."/>
            <person name="Larimer F."/>
            <person name="Land M."/>
            <person name="Hauser L."/>
            <person name="Markowitz V."/>
            <person name="Cheng J.-F."/>
            <person name="Hugenholtz P."/>
            <person name="Woyke T."/>
            <person name="Wu D."/>
            <person name="Pukall R."/>
            <person name="Steenblock K."/>
            <person name="Schneider S."/>
            <person name="Klenk H.-P."/>
            <person name="Eisen J.A."/>
        </authorList>
    </citation>
    <scope>NUCLEOTIDE SEQUENCE [LARGE SCALE GENOMIC DNA]</scope>
    <source>
        <strain evidence="3">DSM 14684 / CIP 108061 / JCM 11494 / NBRC 100937 / ID131577</strain>
    </source>
</reference>
<dbReference type="Proteomes" id="UP000008229">
    <property type="component" value="Chromosome"/>
</dbReference>
<protein>
    <submittedName>
        <fullName evidence="2">NmrA family protein</fullName>
    </submittedName>
</protein>
<evidence type="ECO:0000259" key="1">
    <source>
        <dbReference type="Pfam" id="PF05368"/>
    </source>
</evidence>
<dbReference type="KEGG" id="cwo:Cwoe_4018"/>
<dbReference type="Gene3D" id="3.90.25.10">
    <property type="entry name" value="UDP-galactose 4-epimerase, domain 1"/>
    <property type="match status" value="1"/>
</dbReference>
<name>D3F4H8_CONWI</name>
<evidence type="ECO:0000313" key="2">
    <source>
        <dbReference type="EMBL" id="ADB52435.1"/>
    </source>
</evidence>
<dbReference type="eggNOG" id="COG0702">
    <property type="taxonomic scope" value="Bacteria"/>
</dbReference>
<evidence type="ECO:0000313" key="3">
    <source>
        <dbReference type="Proteomes" id="UP000008229"/>
    </source>
</evidence>
<keyword evidence="3" id="KW-1185">Reference proteome</keyword>
<sequence>MTTVLATGVRGNTGRPLAALLRDERGVMLRGGSSVPERVELPGVEVVRFSWDDPSSWAPAAAGADSIYIQRPERRDAPELVGALLDEIGDVERVLLLSDNIHGDDVPAGSWEGRVERAVTSRGENWTLLRPTWFQQSLAEPRYLVGAIRDDGVLEIPTAGASIAWVDTRDIAEVALAALLEDGHRGRAYTLTGPRAVTVAELARLIGDAAGHEVRHVDSPLREAVDAFARVEGVDPWYVEYIASVWRLVSNGSAGVVSGDSERITGHPARPLEALVAESAAVWRR</sequence>
<dbReference type="InterPro" id="IPR051604">
    <property type="entry name" value="Ergot_Alk_Oxidoreductase"/>
</dbReference>
<accession>D3F4H8</accession>
<dbReference type="InterPro" id="IPR036291">
    <property type="entry name" value="NAD(P)-bd_dom_sf"/>
</dbReference>
<dbReference type="PANTHER" id="PTHR43162">
    <property type="match status" value="1"/>
</dbReference>
<feature type="domain" description="NmrA-like" evidence="1">
    <location>
        <begin position="16"/>
        <end position="223"/>
    </location>
</feature>
<proteinExistence type="predicted"/>